<evidence type="ECO:0000313" key="10">
    <source>
        <dbReference type="Proteomes" id="UP000275394"/>
    </source>
</evidence>
<accession>A0A3N2DME5</accession>
<dbReference type="PANTHER" id="PTHR11403">
    <property type="entry name" value="CYTOCHROME C OXIDASE SUBUNIT III"/>
    <property type="match status" value="1"/>
</dbReference>
<dbReference type="InterPro" id="IPR000298">
    <property type="entry name" value="Cyt_c_oxidase-like_su3"/>
</dbReference>
<evidence type="ECO:0000313" key="9">
    <source>
        <dbReference type="EMBL" id="ROS00977.1"/>
    </source>
</evidence>
<evidence type="ECO:0000256" key="4">
    <source>
        <dbReference type="ARBA" id="ARBA00022989"/>
    </source>
</evidence>
<comment type="similarity">
    <text evidence="2 6">Belongs to the cytochrome c oxidase subunit 3 family.</text>
</comment>
<keyword evidence="10" id="KW-1185">Reference proteome</keyword>
<dbReference type="InterPro" id="IPR035973">
    <property type="entry name" value="Cyt_c_oxidase_su3-like_sf"/>
</dbReference>
<dbReference type="Gene3D" id="1.20.120.80">
    <property type="entry name" value="Cytochrome c oxidase, subunit III, four-helix bundle"/>
    <property type="match status" value="1"/>
</dbReference>
<dbReference type="EMBL" id="RKHR01000004">
    <property type="protein sequence ID" value="ROS00977.1"/>
    <property type="molecule type" value="Genomic_DNA"/>
</dbReference>
<feature type="domain" description="Heme-copper oxidase subunit III family profile" evidence="8">
    <location>
        <begin position="29"/>
        <end position="213"/>
    </location>
</feature>
<dbReference type="InterPro" id="IPR024791">
    <property type="entry name" value="Cyt_c/ubiquinol_Oxase_su3"/>
</dbReference>
<proteinExistence type="inferred from homology"/>
<dbReference type="Proteomes" id="UP000275394">
    <property type="component" value="Unassembled WGS sequence"/>
</dbReference>
<dbReference type="Pfam" id="PF00510">
    <property type="entry name" value="COX3"/>
    <property type="match status" value="1"/>
</dbReference>
<evidence type="ECO:0000256" key="6">
    <source>
        <dbReference type="RuleBase" id="RU003376"/>
    </source>
</evidence>
<evidence type="ECO:0000256" key="5">
    <source>
        <dbReference type="ARBA" id="ARBA00023136"/>
    </source>
</evidence>
<evidence type="ECO:0000256" key="3">
    <source>
        <dbReference type="ARBA" id="ARBA00022692"/>
    </source>
</evidence>
<keyword evidence="3 6" id="KW-0812">Transmembrane</keyword>
<comment type="caution">
    <text evidence="9">The sequence shown here is derived from an EMBL/GenBank/DDBJ whole genome shotgun (WGS) entry which is preliminary data.</text>
</comment>
<feature type="transmembrane region" description="Helical" evidence="7">
    <location>
        <begin position="108"/>
        <end position="128"/>
    </location>
</feature>
<evidence type="ECO:0000256" key="1">
    <source>
        <dbReference type="ARBA" id="ARBA00004141"/>
    </source>
</evidence>
<dbReference type="GO" id="GO:0005886">
    <property type="term" value="C:plasma membrane"/>
    <property type="evidence" value="ECO:0007669"/>
    <property type="project" value="UniProtKB-SubCell"/>
</dbReference>
<organism evidence="9 10">
    <name type="scientific">Sinobacterium caligoides</name>
    <dbReference type="NCBI Taxonomy" id="933926"/>
    <lineage>
        <taxon>Bacteria</taxon>
        <taxon>Pseudomonadati</taxon>
        <taxon>Pseudomonadota</taxon>
        <taxon>Gammaproteobacteria</taxon>
        <taxon>Cellvibrionales</taxon>
        <taxon>Spongiibacteraceae</taxon>
        <taxon>Sinobacterium</taxon>
    </lineage>
</organism>
<evidence type="ECO:0000256" key="7">
    <source>
        <dbReference type="SAM" id="Phobius"/>
    </source>
</evidence>
<dbReference type="PROSITE" id="PS50253">
    <property type="entry name" value="COX3"/>
    <property type="match status" value="1"/>
</dbReference>
<dbReference type="PANTHER" id="PTHR11403:SF10">
    <property type="entry name" value="CYTOCHROME C OXIDASE"/>
    <property type="match status" value="1"/>
</dbReference>
<dbReference type="AlphaFoldDB" id="A0A3N2DME5"/>
<feature type="transmembrane region" description="Helical" evidence="7">
    <location>
        <begin position="34"/>
        <end position="54"/>
    </location>
</feature>
<keyword evidence="4 7" id="KW-1133">Transmembrane helix</keyword>
<dbReference type="RefSeq" id="WP_123711826.1">
    <property type="nucleotide sequence ID" value="NZ_RKHR01000004.1"/>
</dbReference>
<dbReference type="OrthoDB" id="9808200at2"/>
<dbReference type="InterPro" id="IPR013833">
    <property type="entry name" value="Cyt_c_oxidase_su3_a-hlx"/>
</dbReference>
<feature type="transmembrane region" description="Helical" evidence="7">
    <location>
        <begin position="77"/>
        <end position="96"/>
    </location>
</feature>
<dbReference type="GO" id="GO:0004129">
    <property type="term" value="F:cytochrome-c oxidase activity"/>
    <property type="evidence" value="ECO:0007669"/>
    <property type="project" value="InterPro"/>
</dbReference>
<evidence type="ECO:0000256" key="2">
    <source>
        <dbReference type="ARBA" id="ARBA00010581"/>
    </source>
</evidence>
<name>A0A3N2DME5_9GAMM</name>
<gene>
    <name evidence="9" type="ORF">EDC56_1400</name>
</gene>
<feature type="transmembrane region" description="Helical" evidence="7">
    <location>
        <begin position="193"/>
        <end position="210"/>
    </location>
</feature>
<comment type="subcellular location">
    <subcellularLocation>
        <location evidence="6">Cell membrane</location>
        <topology evidence="6">Multi-pass membrane protein</topology>
    </subcellularLocation>
    <subcellularLocation>
        <location evidence="1">Membrane</location>
        <topology evidence="1">Multi-pass membrane protein</topology>
    </subcellularLocation>
</comment>
<dbReference type="GO" id="GO:0019646">
    <property type="term" value="P:aerobic electron transport chain"/>
    <property type="evidence" value="ECO:0007669"/>
    <property type="project" value="InterPro"/>
</dbReference>
<keyword evidence="5 7" id="KW-0472">Membrane</keyword>
<feature type="transmembrane region" description="Helical" evidence="7">
    <location>
        <begin position="148"/>
        <end position="172"/>
    </location>
</feature>
<dbReference type="SUPFAM" id="SSF81452">
    <property type="entry name" value="Cytochrome c oxidase subunit III-like"/>
    <property type="match status" value="1"/>
</dbReference>
<sequence>MLIFKALFEKPWLDQSIAANQSTDGQWFRSARTALMFFITVVSVVFFLLTITYLSRSQYGDFQALAADPWSPLSDSFLLWVNCGLLMLASLLLHLTARRALVAAEGELLFLLCAAIFCTLLFVLGQWQVWLLLIGQGFFIESNPANSYFYLLTALHALHLIGGLLALLRVLFLTGHAEGREVLSLKLKLCAWYWHYLLLLWLFLFTLLTADPETYNRIAAWCGF</sequence>
<reference evidence="9 10" key="1">
    <citation type="submission" date="2018-11" db="EMBL/GenBank/DDBJ databases">
        <title>Genomic Encyclopedia of Type Strains, Phase IV (KMG-IV): sequencing the most valuable type-strain genomes for metagenomic binning, comparative biology and taxonomic classification.</title>
        <authorList>
            <person name="Goeker M."/>
        </authorList>
    </citation>
    <scope>NUCLEOTIDE SEQUENCE [LARGE SCALE GENOMIC DNA]</scope>
    <source>
        <strain evidence="9 10">DSM 100316</strain>
    </source>
</reference>
<protein>
    <submittedName>
        <fullName evidence="9">Cytochrome c oxidase subunit 3</fullName>
    </submittedName>
</protein>
<evidence type="ECO:0000259" key="8">
    <source>
        <dbReference type="PROSITE" id="PS50253"/>
    </source>
</evidence>